<accession>A0AAD1XPX9</accession>
<proteinExistence type="predicted"/>
<keyword evidence="2" id="KW-1185">Reference proteome</keyword>
<comment type="caution">
    <text evidence="1">The sequence shown here is derived from an EMBL/GenBank/DDBJ whole genome shotgun (WGS) entry which is preliminary data.</text>
</comment>
<dbReference type="EMBL" id="CAMPGE010017930">
    <property type="protein sequence ID" value="CAI2376375.1"/>
    <property type="molecule type" value="Genomic_DNA"/>
</dbReference>
<name>A0AAD1XPX9_EUPCR</name>
<protein>
    <submittedName>
        <fullName evidence="1">Uncharacterized protein</fullName>
    </submittedName>
</protein>
<reference evidence="1" key="1">
    <citation type="submission" date="2023-07" db="EMBL/GenBank/DDBJ databases">
        <authorList>
            <consortium name="AG Swart"/>
            <person name="Singh M."/>
            <person name="Singh A."/>
            <person name="Seah K."/>
            <person name="Emmerich C."/>
        </authorList>
    </citation>
    <scope>NUCLEOTIDE SEQUENCE</scope>
    <source>
        <strain evidence="1">DP1</strain>
    </source>
</reference>
<organism evidence="1 2">
    <name type="scientific">Euplotes crassus</name>
    <dbReference type="NCBI Taxonomy" id="5936"/>
    <lineage>
        <taxon>Eukaryota</taxon>
        <taxon>Sar</taxon>
        <taxon>Alveolata</taxon>
        <taxon>Ciliophora</taxon>
        <taxon>Intramacronucleata</taxon>
        <taxon>Spirotrichea</taxon>
        <taxon>Hypotrichia</taxon>
        <taxon>Euplotida</taxon>
        <taxon>Euplotidae</taxon>
        <taxon>Moneuplotes</taxon>
    </lineage>
</organism>
<dbReference type="Proteomes" id="UP001295684">
    <property type="component" value="Unassembled WGS sequence"/>
</dbReference>
<evidence type="ECO:0000313" key="1">
    <source>
        <dbReference type="EMBL" id="CAI2376375.1"/>
    </source>
</evidence>
<gene>
    <name evidence="1" type="ORF">ECRASSUSDP1_LOCUS17744</name>
</gene>
<evidence type="ECO:0000313" key="2">
    <source>
        <dbReference type="Proteomes" id="UP001295684"/>
    </source>
</evidence>
<sequence>MEASQNIGSLSINEKETTISFDEDRLGLKILAEGESDFDNITLRDGSIDQKDGFTCKIYTSSNKLPNYNNLKIIRCEKNTKQNQRILMKILGETLDGRLKNLKLVRYMTIGTDQSCHFSFKNQKLIYGLTSRCMRELILCSLDLNMKRFSKIIILSSPVEHLCLKKCRFSCESSDSYSKPNSSLIELEISDCVAHDNGEIGEDFKTLDTILEYTTKHITKLEMLTIQTNADLSELQIIDKNNCELHLYSRSREIYTFKKEQPFFV</sequence>
<dbReference type="AlphaFoldDB" id="A0AAD1XPX9"/>